<keyword evidence="1" id="KW-0175">Coiled coil</keyword>
<evidence type="ECO:0000313" key="2">
    <source>
        <dbReference type="EMBL" id="KAF3043953.1"/>
    </source>
</evidence>
<reference evidence="2" key="1">
    <citation type="submission" date="2019-04" db="EMBL/GenBank/DDBJ databases">
        <title>Sequencing of skin fungus with MAO and IRED activity.</title>
        <authorList>
            <person name="Marsaioli A.J."/>
            <person name="Bonatto J.M.C."/>
            <person name="Reis Junior O."/>
        </authorList>
    </citation>
    <scope>NUCLEOTIDE SEQUENCE</scope>
    <source>
        <strain evidence="2">28M1</strain>
    </source>
</reference>
<dbReference type="AlphaFoldDB" id="A0A9P5C2Z8"/>
<feature type="coiled-coil region" evidence="1">
    <location>
        <begin position="38"/>
        <end position="65"/>
    </location>
</feature>
<dbReference type="Proteomes" id="UP000758155">
    <property type="component" value="Unassembled WGS sequence"/>
</dbReference>
<evidence type="ECO:0000256" key="1">
    <source>
        <dbReference type="SAM" id="Coils"/>
    </source>
</evidence>
<accession>A0A9P5C2Z8</accession>
<comment type="caution">
    <text evidence="2">The sequence shown here is derived from an EMBL/GenBank/DDBJ whole genome shotgun (WGS) entry which is preliminary data.</text>
</comment>
<name>A0A9P5C2Z8_9PLEO</name>
<dbReference type="EMBL" id="SWKV01000010">
    <property type="protein sequence ID" value="KAF3043953.1"/>
    <property type="molecule type" value="Genomic_DNA"/>
</dbReference>
<sequence length="358" mass="40103">MLQTATISSTNQNGPLRHINQVFSTFRAGLFKRLNDAEESSQRRSAALEAQVKDLETEIEGVEAEHKYAYLKAGEEDAVSPKLGFFKTHFRGACRDIARGTGTLSEADEVADDETLPGDWPPGLIEDTDVSSVQDHPAATSIFNEHVHAMDESYHDFKTGILRQLCAMQTMDREAMLQLQAQNEDLTCRLAVAEEDRTTRGKELEMQEMKTRSAMEEAEKWKTQEYTLQRFDLSDFPSYNGQLKGIVVGTAFEEIREGQHASVDVLSWLGGQQIAVGYILQMGCKIHAVSYHNILDANIRFNEPFSWILAAADEAAVLRFESLIRHGLLARGFKNTIKGKGNLTKFRDHFPGACRDIA</sequence>
<proteinExistence type="predicted"/>
<keyword evidence="3" id="KW-1185">Reference proteome</keyword>
<evidence type="ECO:0000313" key="3">
    <source>
        <dbReference type="Proteomes" id="UP000758155"/>
    </source>
</evidence>
<gene>
    <name evidence="2" type="ORF">E8E12_000350</name>
</gene>
<organism evidence="2 3">
    <name type="scientific">Didymella heteroderae</name>
    <dbReference type="NCBI Taxonomy" id="1769908"/>
    <lineage>
        <taxon>Eukaryota</taxon>
        <taxon>Fungi</taxon>
        <taxon>Dikarya</taxon>
        <taxon>Ascomycota</taxon>
        <taxon>Pezizomycotina</taxon>
        <taxon>Dothideomycetes</taxon>
        <taxon>Pleosporomycetidae</taxon>
        <taxon>Pleosporales</taxon>
        <taxon>Pleosporineae</taxon>
        <taxon>Didymellaceae</taxon>
        <taxon>Didymella</taxon>
    </lineage>
</organism>
<protein>
    <submittedName>
        <fullName evidence="2">Uncharacterized protein</fullName>
    </submittedName>
</protein>
<dbReference type="OrthoDB" id="3770798at2759"/>